<evidence type="ECO:0000313" key="2">
    <source>
        <dbReference type="Proteomes" id="UP000650511"/>
    </source>
</evidence>
<dbReference type="Proteomes" id="UP000650511">
    <property type="component" value="Unassembled WGS sequence"/>
</dbReference>
<comment type="caution">
    <text evidence="1">The sequence shown here is derived from an EMBL/GenBank/DDBJ whole genome shotgun (WGS) entry which is preliminary data.</text>
</comment>
<dbReference type="EMBL" id="BMHA01000006">
    <property type="protein sequence ID" value="GGI06384.1"/>
    <property type="molecule type" value="Genomic_DNA"/>
</dbReference>
<reference evidence="1" key="2">
    <citation type="submission" date="2020-09" db="EMBL/GenBank/DDBJ databases">
        <authorList>
            <person name="Sun Q."/>
            <person name="Zhou Y."/>
        </authorList>
    </citation>
    <scope>NUCLEOTIDE SEQUENCE</scope>
    <source>
        <strain evidence="1">CGMCC 1.14988</strain>
    </source>
</reference>
<keyword evidence="2" id="KW-1185">Reference proteome</keyword>
<organism evidence="1 2">
    <name type="scientific">Egicoccus halophilus</name>
    <dbReference type="NCBI Taxonomy" id="1670830"/>
    <lineage>
        <taxon>Bacteria</taxon>
        <taxon>Bacillati</taxon>
        <taxon>Actinomycetota</taxon>
        <taxon>Nitriliruptoria</taxon>
        <taxon>Egicoccales</taxon>
        <taxon>Egicoccaceae</taxon>
        <taxon>Egicoccus</taxon>
    </lineage>
</organism>
<sequence>MVAQSLQVIEQLVGRVRSESRDVLPGMGPRAAAATLVEQHDAVALRVEELAPARSAARPGAAVDDDRRDARGRAALSQYTSWPFPTGSHPWSYGSIAGYRGMRPLPADVRGRR</sequence>
<evidence type="ECO:0000313" key="1">
    <source>
        <dbReference type="EMBL" id="GGI06384.1"/>
    </source>
</evidence>
<dbReference type="AlphaFoldDB" id="A0A8J3AEK9"/>
<protein>
    <submittedName>
        <fullName evidence="1">Uncharacterized protein</fullName>
    </submittedName>
</protein>
<name>A0A8J3AEK9_9ACTN</name>
<accession>A0A8J3AEK9</accession>
<proteinExistence type="predicted"/>
<reference evidence="1" key="1">
    <citation type="journal article" date="2014" name="Int. J. Syst. Evol. Microbiol.">
        <title>Complete genome sequence of Corynebacterium casei LMG S-19264T (=DSM 44701T), isolated from a smear-ripened cheese.</title>
        <authorList>
            <consortium name="US DOE Joint Genome Institute (JGI-PGF)"/>
            <person name="Walter F."/>
            <person name="Albersmeier A."/>
            <person name="Kalinowski J."/>
            <person name="Ruckert C."/>
        </authorList>
    </citation>
    <scope>NUCLEOTIDE SEQUENCE</scope>
    <source>
        <strain evidence="1">CGMCC 1.14988</strain>
    </source>
</reference>
<gene>
    <name evidence="1" type="ORF">GCM10011354_18820</name>
</gene>